<evidence type="ECO:0000313" key="3">
    <source>
        <dbReference type="Proteomes" id="UP000708208"/>
    </source>
</evidence>
<dbReference type="Proteomes" id="UP000708208">
    <property type="component" value="Unassembled WGS sequence"/>
</dbReference>
<proteinExistence type="predicted"/>
<gene>
    <name evidence="2" type="ORF">AFUS01_LOCUS33684</name>
</gene>
<dbReference type="Pfam" id="PF04841">
    <property type="entry name" value="Vps16_N"/>
    <property type="match status" value="1"/>
</dbReference>
<dbReference type="GO" id="GO:0005765">
    <property type="term" value="C:lysosomal membrane"/>
    <property type="evidence" value="ECO:0007669"/>
    <property type="project" value="TreeGrafter"/>
</dbReference>
<dbReference type="OrthoDB" id="1792at2759"/>
<dbReference type="PANTHER" id="PTHR12811:SF0">
    <property type="entry name" value="VACUOLAR PROTEIN SORTING-ASSOCIATED PROTEIN 16 HOMOLOG"/>
    <property type="match status" value="1"/>
</dbReference>
<keyword evidence="3" id="KW-1185">Reference proteome</keyword>
<dbReference type="AlphaFoldDB" id="A0A8J2PIT1"/>
<dbReference type="InterPro" id="IPR016534">
    <property type="entry name" value="VPS16"/>
</dbReference>
<evidence type="ECO:0000259" key="1">
    <source>
        <dbReference type="Pfam" id="PF04841"/>
    </source>
</evidence>
<feature type="non-terminal residue" evidence="2">
    <location>
        <position position="1"/>
    </location>
</feature>
<dbReference type="GO" id="GO:0016197">
    <property type="term" value="P:endosomal transport"/>
    <property type="evidence" value="ECO:0007669"/>
    <property type="project" value="TreeGrafter"/>
</dbReference>
<dbReference type="GO" id="GO:0006886">
    <property type="term" value="P:intracellular protein transport"/>
    <property type="evidence" value="ECO:0007669"/>
    <property type="project" value="InterPro"/>
</dbReference>
<dbReference type="PANTHER" id="PTHR12811">
    <property type="entry name" value="VACUOLAR PROTEIN SORTING VPS16"/>
    <property type="match status" value="1"/>
</dbReference>
<feature type="domain" description="Vps16 N-terminal" evidence="1">
    <location>
        <begin position="5"/>
        <end position="143"/>
    </location>
</feature>
<dbReference type="GO" id="GO:0003779">
    <property type="term" value="F:actin binding"/>
    <property type="evidence" value="ECO:0007669"/>
    <property type="project" value="TreeGrafter"/>
</dbReference>
<sequence length="144" mass="15957">MAARGNAVFIVDATSCTQVYPEFTSPAGSNASIVSISVSLNGQHVALFTESGVLWMGSSDLILKRSKYCEHVSGMRSRPKQIVWCGNEAVAISLENNLFLVDRRGKTLHFMQESQFYIIPEIDSIRIVSNSLHEIIQKVPKVSR</sequence>
<reference evidence="2" key="1">
    <citation type="submission" date="2021-06" db="EMBL/GenBank/DDBJ databases">
        <authorList>
            <person name="Hodson N. C."/>
            <person name="Mongue J. A."/>
            <person name="Jaron S. K."/>
        </authorList>
    </citation>
    <scope>NUCLEOTIDE SEQUENCE</scope>
</reference>
<accession>A0A8J2PIT1</accession>
<name>A0A8J2PIT1_9HEXA</name>
<comment type="caution">
    <text evidence="2">The sequence shown here is derived from an EMBL/GenBank/DDBJ whole genome shotgun (WGS) entry which is preliminary data.</text>
</comment>
<dbReference type="EMBL" id="CAJVCH010529587">
    <property type="protein sequence ID" value="CAG7823469.1"/>
    <property type="molecule type" value="Genomic_DNA"/>
</dbReference>
<dbReference type="GO" id="GO:0042144">
    <property type="term" value="P:vacuole fusion, non-autophagic"/>
    <property type="evidence" value="ECO:0007669"/>
    <property type="project" value="TreeGrafter"/>
</dbReference>
<organism evidence="2 3">
    <name type="scientific">Allacma fusca</name>
    <dbReference type="NCBI Taxonomy" id="39272"/>
    <lineage>
        <taxon>Eukaryota</taxon>
        <taxon>Metazoa</taxon>
        <taxon>Ecdysozoa</taxon>
        <taxon>Arthropoda</taxon>
        <taxon>Hexapoda</taxon>
        <taxon>Collembola</taxon>
        <taxon>Symphypleona</taxon>
        <taxon>Sminthuridae</taxon>
        <taxon>Allacma</taxon>
    </lineage>
</organism>
<dbReference type="GO" id="GO:0005768">
    <property type="term" value="C:endosome"/>
    <property type="evidence" value="ECO:0007669"/>
    <property type="project" value="TreeGrafter"/>
</dbReference>
<protein>
    <recommendedName>
        <fullName evidence="1">Vps16 N-terminal domain-containing protein</fullName>
    </recommendedName>
</protein>
<evidence type="ECO:0000313" key="2">
    <source>
        <dbReference type="EMBL" id="CAG7823469.1"/>
    </source>
</evidence>
<dbReference type="GO" id="GO:0030897">
    <property type="term" value="C:HOPS complex"/>
    <property type="evidence" value="ECO:0007669"/>
    <property type="project" value="TreeGrafter"/>
</dbReference>
<dbReference type="InterPro" id="IPR006926">
    <property type="entry name" value="Vps16_N"/>
</dbReference>